<evidence type="ECO:0000259" key="3">
    <source>
        <dbReference type="Pfam" id="PF05548"/>
    </source>
</evidence>
<feature type="compositionally biased region" description="Pro residues" evidence="1">
    <location>
        <begin position="521"/>
        <end position="533"/>
    </location>
</feature>
<organism evidence="4 5">
    <name type="scientific">Volvox reticuliferus</name>
    <dbReference type="NCBI Taxonomy" id="1737510"/>
    <lineage>
        <taxon>Eukaryota</taxon>
        <taxon>Viridiplantae</taxon>
        <taxon>Chlorophyta</taxon>
        <taxon>core chlorophytes</taxon>
        <taxon>Chlorophyceae</taxon>
        <taxon>CS clade</taxon>
        <taxon>Chlamydomonadales</taxon>
        <taxon>Volvocaceae</taxon>
        <taxon>Volvox</taxon>
    </lineage>
</organism>
<dbReference type="EMBL" id="BNCQ01000020">
    <property type="protein sequence ID" value="GIM06087.1"/>
    <property type="molecule type" value="Genomic_DNA"/>
</dbReference>
<dbReference type="AlphaFoldDB" id="A0A8J4GF92"/>
<evidence type="ECO:0000313" key="5">
    <source>
        <dbReference type="Proteomes" id="UP000722791"/>
    </source>
</evidence>
<accession>A0A8J4GF92</accession>
<dbReference type="Pfam" id="PF05548">
    <property type="entry name" value="Peptidase_M11"/>
    <property type="match status" value="1"/>
</dbReference>
<dbReference type="PRINTS" id="PR01217">
    <property type="entry name" value="PRICHEXTENSN"/>
</dbReference>
<evidence type="ECO:0000256" key="1">
    <source>
        <dbReference type="SAM" id="MobiDB-lite"/>
    </source>
</evidence>
<dbReference type="Proteomes" id="UP000722791">
    <property type="component" value="Unassembled WGS sequence"/>
</dbReference>
<feature type="compositionally biased region" description="Pro residues" evidence="1">
    <location>
        <begin position="478"/>
        <end position="513"/>
    </location>
</feature>
<proteinExistence type="predicted"/>
<name>A0A8J4GF92_9CHLO</name>
<keyword evidence="2" id="KW-0732">Signal</keyword>
<feature type="region of interest" description="Disordered" evidence="1">
    <location>
        <begin position="472"/>
        <end position="545"/>
    </location>
</feature>
<evidence type="ECO:0000256" key="2">
    <source>
        <dbReference type="SAM" id="SignalP"/>
    </source>
</evidence>
<feature type="signal peptide" evidence="2">
    <location>
        <begin position="1"/>
        <end position="20"/>
    </location>
</feature>
<sequence>MWRLSVPLLLLLLAATGGRSQEVFQDDDEDLLLARTQVDVVGELQYISVHITKEKFWVIRDSDGKMTQIASGFQPPPKDDYGNDIVPGAVVSVPCYIDPSGVCNPIPELKMTVISDTSSTIMANTEPIYQRLLVIILDMAACGNPASIKPVDAATIWLGPNGDGLGGMAQKFTQCSYGMLNLNATAFRAITVQASCIPEVVDRCSFLSIINIADTGAKAQYGYDVFSTFTHIAYVLPPKMQSVCPWSGLALLPGNRIWLQTAAYGVYRWSTIMQESLHNYGLWHSGKNGWEYEDYSTAMGRGDACPNAAEISRLGWASAAEGGDAIDSSILTQPGVAVSFVLPATYLTGDNNYLRVTPDWLPEYADANVAKNLYIAVRVNKGGDAQMNSDYANKVNVHEVNATMDNNYPQRIYQYTDRKISFLALAPALSRVNLTAYKLSVYGGSWVDVDTLKVHLCRYDVTPLECPSLPVIEKWQSPRPPSPRPPPNPRPPKPPSTPPRPPSPPPNPRPPSPNAVSTTFAPPPPNPRPSPPPRARRAAGRRRPA</sequence>
<reference evidence="4" key="1">
    <citation type="journal article" date="2021" name="Proc. Natl. Acad. Sci. U.S.A.">
        <title>Three genomes in the algal genus Volvox reveal the fate of a haploid sex-determining region after a transition to homothallism.</title>
        <authorList>
            <person name="Yamamoto K."/>
            <person name="Hamaji T."/>
            <person name="Kawai-Toyooka H."/>
            <person name="Matsuzaki R."/>
            <person name="Takahashi F."/>
            <person name="Nishimura Y."/>
            <person name="Kawachi M."/>
            <person name="Noguchi H."/>
            <person name="Minakuchi Y."/>
            <person name="Umen J.G."/>
            <person name="Toyoda A."/>
            <person name="Nozaki H."/>
        </authorList>
    </citation>
    <scope>NUCLEOTIDE SEQUENCE</scope>
    <source>
        <strain evidence="4">NIES-3785</strain>
    </source>
</reference>
<comment type="caution">
    <text evidence="4">The sequence shown here is derived from an EMBL/GenBank/DDBJ whole genome shotgun (WGS) entry which is preliminary data.</text>
</comment>
<feature type="chain" id="PRO_5035261096" description="Peptidase M11 gametolysin domain-containing protein" evidence="2">
    <location>
        <begin position="21"/>
        <end position="545"/>
    </location>
</feature>
<protein>
    <recommendedName>
        <fullName evidence="3">Peptidase M11 gametolysin domain-containing protein</fullName>
    </recommendedName>
</protein>
<feature type="domain" description="Peptidase M11 gametolysin" evidence="3">
    <location>
        <begin position="131"/>
        <end position="435"/>
    </location>
</feature>
<gene>
    <name evidence="4" type="ORF">Vretimale_10503</name>
</gene>
<feature type="compositionally biased region" description="Basic residues" evidence="1">
    <location>
        <begin position="534"/>
        <end position="545"/>
    </location>
</feature>
<evidence type="ECO:0000313" key="4">
    <source>
        <dbReference type="EMBL" id="GIM06087.1"/>
    </source>
</evidence>
<dbReference type="InterPro" id="IPR008752">
    <property type="entry name" value="Peptidase_M11"/>
</dbReference>